<evidence type="ECO:0000313" key="9">
    <source>
        <dbReference type="EMBL" id="ANF53836.1"/>
    </source>
</evidence>
<keyword evidence="6" id="KW-0472">Membrane</keyword>
<dbReference type="RefSeq" id="WP_025977500.1">
    <property type="nucleotide sequence ID" value="NZ_CP015614.1"/>
</dbReference>
<dbReference type="Gene3D" id="1.20.1600.10">
    <property type="entry name" value="Outer membrane efflux proteins (OEP)"/>
    <property type="match status" value="1"/>
</dbReference>
<dbReference type="AlphaFoldDB" id="A0A172Y3W5"/>
<dbReference type="OrthoDB" id="187483at2"/>
<feature type="compositionally biased region" description="Polar residues" evidence="8">
    <location>
        <begin position="20"/>
        <end position="43"/>
    </location>
</feature>
<sequence>MVISGVGLCVALAAGPMASSQEAEPQAQLTASAPRNAETSRTPLSYAEAEARLRSTSSLNRAAGYAVEAAEAQARAADGLNRPTVSLDAQLIRYRKTFDLSLGEPLDRAQSDISAAIPGLISGLPGVPGDVLGVVEQRLQAALPEIFAALPHDIRLQVDDTTFRPTVTALQPIYTGGAIPALRRAAEANLDMAEAKRREAVDLEGVGLAQAYFGQVLAAEALKIAIETRDGFDLHLNNARRMESEGFLSRAQTLQVEVARDAAQRQVNRAELEHENAVASLARVTDLEDGATPTTPLFVNRGPVGPADLFVDSAGQSNARVIQAQAGRDLAEAGADLAASRLKPSVFAFGTYNLNPDDSLPTEPDWAFGLGARYTLMSSVDRRRLLGAARAQASAASQMERNARDDARLMVTRAYNQVDLARRQFLSMDSSLEAARENLRVQEVGFREGEATAASVIDARNLLGTARLQRAAAAYEYDLSLAALLAASGNGQTLNDYLQRDDRISAP</sequence>
<evidence type="ECO:0000256" key="7">
    <source>
        <dbReference type="ARBA" id="ARBA00023237"/>
    </source>
</evidence>
<reference evidence="9 10" key="1">
    <citation type="journal article" date="2014" name="Genome Announc.">
        <title>Genome Sequence of a Promising Hydrogen-Producing Facultative Anaerobic Bacterium, Brevundimonas naejangsanensis Strain B1.</title>
        <authorList>
            <person name="Su H."/>
            <person name="Zhang T."/>
            <person name="Bao M."/>
            <person name="Jiang Y."/>
            <person name="Wang Y."/>
            <person name="Tan T."/>
        </authorList>
    </citation>
    <scope>NUCLEOTIDE SEQUENCE [LARGE SCALE GENOMIC DNA]</scope>
    <source>
        <strain evidence="9 10">B1</strain>
    </source>
</reference>
<dbReference type="InterPro" id="IPR003423">
    <property type="entry name" value="OMP_efflux"/>
</dbReference>
<evidence type="ECO:0000256" key="6">
    <source>
        <dbReference type="ARBA" id="ARBA00023136"/>
    </source>
</evidence>
<dbReference type="PANTHER" id="PTHR30026:SF5">
    <property type="entry name" value="ABC-TYPE EFFLUX SYSTEM SECRETIN COMPONENT"/>
    <property type="match status" value="1"/>
</dbReference>
<dbReference type="GO" id="GO:0015562">
    <property type="term" value="F:efflux transmembrane transporter activity"/>
    <property type="evidence" value="ECO:0007669"/>
    <property type="project" value="InterPro"/>
</dbReference>
<dbReference type="KEGG" id="bne:DA69_03145"/>
<dbReference type="SUPFAM" id="SSF56954">
    <property type="entry name" value="Outer membrane efflux proteins (OEP)"/>
    <property type="match status" value="1"/>
</dbReference>
<evidence type="ECO:0000256" key="1">
    <source>
        <dbReference type="ARBA" id="ARBA00004442"/>
    </source>
</evidence>
<evidence type="ECO:0000256" key="3">
    <source>
        <dbReference type="ARBA" id="ARBA00022448"/>
    </source>
</evidence>
<accession>A0A172Y3W5</accession>
<dbReference type="EMBL" id="CP015614">
    <property type="protein sequence ID" value="ANF53836.1"/>
    <property type="molecule type" value="Genomic_DNA"/>
</dbReference>
<keyword evidence="4" id="KW-1134">Transmembrane beta strand</keyword>
<dbReference type="Pfam" id="PF02321">
    <property type="entry name" value="OEP"/>
    <property type="match status" value="1"/>
</dbReference>
<evidence type="ECO:0000256" key="2">
    <source>
        <dbReference type="ARBA" id="ARBA00007613"/>
    </source>
</evidence>
<keyword evidence="5" id="KW-0812">Transmembrane</keyword>
<feature type="region of interest" description="Disordered" evidence="8">
    <location>
        <begin position="20"/>
        <end position="46"/>
    </location>
</feature>
<dbReference type="STRING" id="588932.DA69_03145"/>
<evidence type="ECO:0000256" key="4">
    <source>
        <dbReference type="ARBA" id="ARBA00022452"/>
    </source>
</evidence>
<evidence type="ECO:0000256" key="5">
    <source>
        <dbReference type="ARBA" id="ARBA00022692"/>
    </source>
</evidence>
<evidence type="ECO:0000313" key="10">
    <source>
        <dbReference type="Proteomes" id="UP000077603"/>
    </source>
</evidence>
<keyword evidence="7" id="KW-0998">Cell outer membrane</keyword>
<dbReference type="Proteomes" id="UP000077603">
    <property type="component" value="Chromosome"/>
</dbReference>
<keyword evidence="3" id="KW-0813">Transport</keyword>
<organism evidence="9 10">
    <name type="scientific">Brevundimonas naejangsanensis</name>
    <dbReference type="NCBI Taxonomy" id="588932"/>
    <lineage>
        <taxon>Bacteria</taxon>
        <taxon>Pseudomonadati</taxon>
        <taxon>Pseudomonadota</taxon>
        <taxon>Alphaproteobacteria</taxon>
        <taxon>Caulobacterales</taxon>
        <taxon>Caulobacteraceae</taxon>
        <taxon>Brevundimonas</taxon>
    </lineage>
</organism>
<dbReference type="GO" id="GO:0015288">
    <property type="term" value="F:porin activity"/>
    <property type="evidence" value="ECO:0007669"/>
    <property type="project" value="TreeGrafter"/>
</dbReference>
<proteinExistence type="inferred from homology"/>
<dbReference type="GO" id="GO:0009279">
    <property type="term" value="C:cell outer membrane"/>
    <property type="evidence" value="ECO:0007669"/>
    <property type="project" value="UniProtKB-SubCell"/>
</dbReference>
<evidence type="ECO:0000256" key="8">
    <source>
        <dbReference type="SAM" id="MobiDB-lite"/>
    </source>
</evidence>
<dbReference type="PANTHER" id="PTHR30026">
    <property type="entry name" value="OUTER MEMBRANE PROTEIN TOLC"/>
    <property type="match status" value="1"/>
</dbReference>
<protein>
    <submittedName>
        <fullName evidence="9">Transporter</fullName>
    </submittedName>
</protein>
<name>A0A172Y3W5_9CAUL</name>
<dbReference type="eggNOG" id="COG1538">
    <property type="taxonomic scope" value="Bacteria"/>
</dbReference>
<comment type="subcellular location">
    <subcellularLocation>
        <location evidence="1">Cell outer membrane</location>
    </subcellularLocation>
</comment>
<comment type="similarity">
    <text evidence="2">Belongs to the outer membrane factor (OMF) (TC 1.B.17) family.</text>
</comment>
<dbReference type="InterPro" id="IPR051906">
    <property type="entry name" value="TolC-like"/>
</dbReference>
<dbReference type="GO" id="GO:1990281">
    <property type="term" value="C:efflux pump complex"/>
    <property type="evidence" value="ECO:0007669"/>
    <property type="project" value="TreeGrafter"/>
</dbReference>
<keyword evidence="10" id="KW-1185">Reference proteome</keyword>
<gene>
    <name evidence="9" type="ORF">DA69_03145</name>
</gene>